<dbReference type="Pfam" id="PF01028">
    <property type="entry name" value="Topoisom_I"/>
    <property type="match status" value="1"/>
</dbReference>
<dbReference type="InterPro" id="IPR001631">
    <property type="entry name" value="TopoI"/>
</dbReference>
<keyword evidence="5" id="KW-0238">DNA-binding</keyword>
<dbReference type="InterPro" id="IPR011010">
    <property type="entry name" value="DNA_brk_join_enz"/>
</dbReference>
<evidence type="ECO:0000313" key="9">
    <source>
        <dbReference type="EMBL" id="CDZ87784.1"/>
    </source>
</evidence>
<dbReference type="AlphaFoldDB" id="A0A098BGE3"/>
<evidence type="ECO:0000313" key="10">
    <source>
        <dbReference type="Proteomes" id="UP000042997"/>
    </source>
</evidence>
<comment type="catalytic activity">
    <reaction evidence="1">
        <text>ATP-independent breakage of single-stranded DNA, followed by passage and rejoining.</text>
        <dbReference type="EC" id="5.6.2.1"/>
    </reaction>
</comment>
<dbReference type="Gene3D" id="3.90.15.10">
    <property type="entry name" value="Topoisomerase I, Chain A, domain 3"/>
    <property type="match status" value="1"/>
</dbReference>
<dbReference type="Pfam" id="PF21338">
    <property type="entry name" value="Top1B_N_bact"/>
    <property type="match status" value="1"/>
</dbReference>
<evidence type="ECO:0000256" key="3">
    <source>
        <dbReference type="ARBA" id="ARBA00012891"/>
    </source>
</evidence>
<dbReference type="PRINTS" id="PR00416">
    <property type="entry name" value="EUTPISMRASEI"/>
</dbReference>
<evidence type="ECO:0000256" key="1">
    <source>
        <dbReference type="ARBA" id="ARBA00000213"/>
    </source>
</evidence>
<accession>A0A098BGE3</accession>
<name>A0A098BGE3_9NOCA</name>
<proteinExistence type="inferred from homology"/>
<evidence type="ECO:0000256" key="4">
    <source>
        <dbReference type="ARBA" id="ARBA00023029"/>
    </source>
</evidence>
<dbReference type="GO" id="GO:0003677">
    <property type="term" value="F:DNA binding"/>
    <property type="evidence" value="ECO:0007669"/>
    <property type="project" value="UniProtKB-KW"/>
</dbReference>
<dbReference type="RefSeq" id="WP_040270840.1">
    <property type="nucleotide sequence ID" value="NZ_JAJNCM010000005.1"/>
</dbReference>
<dbReference type="EMBL" id="CCSD01000045">
    <property type="protein sequence ID" value="CDZ87784.1"/>
    <property type="molecule type" value="Genomic_DNA"/>
</dbReference>
<dbReference type="PROSITE" id="PS52038">
    <property type="entry name" value="TOPO_IB_2"/>
    <property type="match status" value="1"/>
</dbReference>
<dbReference type="GO" id="GO:0006265">
    <property type="term" value="P:DNA topological change"/>
    <property type="evidence" value="ECO:0007669"/>
    <property type="project" value="InterPro"/>
</dbReference>
<dbReference type="InterPro" id="IPR035447">
    <property type="entry name" value="DNA_topo_I_N_sf"/>
</dbReference>
<comment type="similarity">
    <text evidence="2">Belongs to the type IB topoisomerase family.</text>
</comment>
<dbReference type="Gene3D" id="3.30.66.10">
    <property type="entry name" value="DNA topoisomerase I domain"/>
    <property type="match status" value="1"/>
</dbReference>
<dbReference type="EC" id="5.6.2.1" evidence="3"/>
<evidence type="ECO:0000256" key="2">
    <source>
        <dbReference type="ARBA" id="ARBA00006645"/>
    </source>
</evidence>
<dbReference type="SUPFAM" id="SSF55869">
    <property type="entry name" value="DNA topoisomerase I domain"/>
    <property type="match status" value="1"/>
</dbReference>
<evidence type="ECO:0000259" key="8">
    <source>
        <dbReference type="Pfam" id="PF21338"/>
    </source>
</evidence>
<sequence>MRVRRSNPFGPGIRRVRRGRGFTYQDADGNRVTDEAVLARIDELVIPPAWRKVWICPHPDGHIQAVGIDAAGRRQYLYHQRWREERDEEKHDRVLAMAARLPAWRDRVQADLTERGVGRRRAEAVALRLLDRAVFRVGGEEYAAENGTYGVATLLRSHVRLRDTALTFDYPAKGGIRRVVTVDDADLATAVRALRRVRRGPGRLLVYRDGDAIRELHADDVNARFKELAGEDCSAKDLRTWGATVLAAAAFAEHDVPGSRRGRARVEAAVMRAVSEELGNTPAVARASYVDPRVVRAWAEGRTIRAALRRAGKCGDPDESRAVVERAVIRLLRRS</sequence>
<keyword evidence="4" id="KW-0799">Topoisomerase</keyword>
<evidence type="ECO:0000256" key="5">
    <source>
        <dbReference type="ARBA" id="ARBA00023125"/>
    </source>
</evidence>
<dbReference type="eggNOG" id="COG3569">
    <property type="taxonomic scope" value="Bacteria"/>
</dbReference>
<dbReference type="GO" id="GO:0003917">
    <property type="term" value="F:DNA topoisomerase type I (single strand cut, ATP-independent) activity"/>
    <property type="evidence" value="ECO:0007669"/>
    <property type="project" value="UniProtKB-EC"/>
</dbReference>
<dbReference type="SUPFAM" id="SSF56349">
    <property type="entry name" value="DNA breaking-rejoining enzymes"/>
    <property type="match status" value="1"/>
</dbReference>
<protein>
    <recommendedName>
        <fullName evidence="3">DNA topoisomerase</fullName>
        <ecNumber evidence="3">5.6.2.1</ecNumber>
    </recommendedName>
</protein>
<organism evidence="9 10">
    <name type="scientific">Rhodococcus ruber</name>
    <dbReference type="NCBI Taxonomy" id="1830"/>
    <lineage>
        <taxon>Bacteria</taxon>
        <taxon>Bacillati</taxon>
        <taxon>Actinomycetota</taxon>
        <taxon>Actinomycetes</taxon>
        <taxon>Mycobacteriales</taxon>
        <taxon>Nocardiaceae</taxon>
        <taxon>Rhodococcus</taxon>
    </lineage>
</organism>
<dbReference type="OrthoDB" id="9778962at2"/>
<feature type="domain" description="DNA topoisomerase IB N-terminal" evidence="8">
    <location>
        <begin position="21"/>
        <end position="69"/>
    </location>
</feature>
<dbReference type="InterPro" id="IPR013500">
    <property type="entry name" value="TopoI_cat_euk"/>
</dbReference>
<dbReference type="InterPro" id="IPR049331">
    <property type="entry name" value="Top1B_N_bact"/>
</dbReference>
<evidence type="ECO:0000259" key="7">
    <source>
        <dbReference type="Pfam" id="PF01028"/>
    </source>
</evidence>
<evidence type="ECO:0000256" key="6">
    <source>
        <dbReference type="ARBA" id="ARBA00023235"/>
    </source>
</evidence>
<dbReference type="InterPro" id="IPR014711">
    <property type="entry name" value="TopoI_cat_a-hlx-sub_euk"/>
</dbReference>
<dbReference type="Gene3D" id="1.10.132.120">
    <property type="match status" value="1"/>
</dbReference>
<dbReference type="Proteomes" id="UP000042997">
    <property type="component" value="Unassembled WGS sequence"/>
</dbReference>
<reference evidence="9 10" key="1">
    <citation type="journal article" date="2014" name="Genome Announc.">
        <title>Draft Genome Sequence of Propane- and Butane-Oxidizing Actinobacterium Rhodococcus ruber IEGM 231.</title>
        <authorList>
            <person name="Ivshina I.B."/>
            <person name="Kuyukina M.S."/>
            <person name="Krivoruchko A.V."/>
            <person name="Barbe V."/>
            <person name="Fischer C."/>
        </authorList>
    </citation>
    <scope>NUCLEOTIDE SEQUENCE [LARGE SCALE GENOMIC DNA]</scope>
</reference>
<feature type="domain" description="DNA topoisomerase I catalytic core eukaryotic-type" evidence="7">
    <location>
        <begin position="81"/>
        <end position="286"/>
    </location>
</feature>
<gene>
    <name evidence="9" type="ORF">RHRU231_350001</name>
</gene>
<keyword evidence="6 9" id="KW-0413">Isomerase</keyword>